<name>A0ABU3PFW9_9BURK</name>
<dbReference type="Proteomes" id="UP001246372">
    <property type="component" value="Unassembled WGS sequence"/>
</dbReference>
<feature type="transmembrane region" description="Helical" evidence="2">
    <location>
        <begin position="36"/>
        <end position="57"/>
    </location>
</feature>
<dbReference type="InterPro" id="IPR003869">
    <property type="entry name" value="Polysac_CapD-like"/>
</dbReference>
<organism evidence="4 5">
    <name type="scientific">Roseateles aquae</name>
    <dbReference type="NCBI Taxonomy" id="3077235"/>
    <lineage>
        <taxon>Bacteria</taxon>
        <taxon>Pseudomonadati</taxon>
        <taxon>Pseudomonadota</taxon>
        <taxon>Betaproteobacteria</taxon>
        <taxon>Burkholderiales</taxon>
        <taxon>Sphaerotilaceae</taxon>
        <taxon>Roseateles</taxon>
    </lineage>
</organism>
<protein>
    <submittedName>
        <fullName evidence="4">Nucleoside-diphosphate sugar epimerase/dehydratase</fullName>
    </submittedName>
</protein>
<dbReference type="CDD" id="cd05237">
    <property type="entry name" value="UDP_invert_4-6DH_SDR_e"/>
    <property type="match status" value="1"/>
</dbReference>
<dbReference type="RefSeq" id="WP_315652123.1">
    <property type="nucleotide sequence ID" value="NZ_JAVXZY010000008.1"/>
</dbReference>
<keyword evidence="2" id="KW-1133">Transmembrane helix</keyword>
<gene>
    <name evidence="4" type="ORF">RQP53_18330</name>
</gene>
<dbReference type="InterPro" id="IPR051203">
    <property type="entry name" value="Polysaccharide_Synthase-Rel"/>
</dbReference>
<dbReference type="PANTHER" id="PTHR43318">
    <property type="entry name" value="UDP-N-ACETYLGLUCOSAMINE 4,6-DEHYDRATASE"/>
    <property type="match status" value="1"/>
</dbReference>
<dbReference type="Pfam" id="PF02719">
    <property type="entry name" value="Polysacc_synt_2"/>
    <property type="match status" value="1"/>
</dbReference>
<dbReference type="SUPFAM" id="SSF51735">
    <property type="entry name" value="NAD(P)-binding Rossmann-fold domains"/>
    <property type="match status" value="2"/>
</dbReference>
<feature type="transmembrane region" description="Helical" evidence="2">
    <location>
        <begin position="106"/>
        <end position="125"/>
    </location>
</feature>
<dbReference type="EMBL" id="JAVXZY010000008">
    <property type="protein sequence ID" value="MDT9001242.1"/>
    <property type="molecule type" value="Genomic_DNA"/>
</dbReference>
<dbReference type="Pfam" id="PF13727">
    <property type="entry name" value="CoA_binding_3"/>
    <property type="match status" value="1"/>
</dbReference>
<dbReference type="Gene3D" id="3.40.50.720">
    <property type="entry name" value="NAD(P)-binding Rossmann-like Domain"/>
    <property type="match status" value="2"/>
</dbReference>
<sequence length="639" mass="69637">MSKASGPMSSPGTLSAWHRLDRQLARIRPFRERLSLLFDAFVIVLAWNATYLFRLGFERWLSARPSYDSLVLGGVVLVYLIVFWLARVPQAMWRFSGFGEAQRLTVACAIAGLISAVAVLMAQLSQIPRSVLVLHPVFALFGLCAMRIVYRMLYEHLRERITGTNQDIRYALVMGAGDAARLLLAGIHRQGWTVVGLLDDAPEKQGARLAGVPVLGRLEDVGRDDILAGVTHIVVAMPSASLQARRHAIELASATGLPVLTVPSSEQLRDGRAGLAVRDVEPEDVLGRDPVQLDEAGIRDGLSARTVLITGAGGSIGGELCRQVAACPVARLVLLEQSEFNLYSIEQELLARFPSIEVVALMGDVKDEALLERVWARWQPQVVFHAAAYKHVPMMETHNALLGLRNNTEGTYKVGMVSARHGVERVVLISTDKAVNPSNIMGATKRAAEIVFSALAEAYPATRFLAVRFGNVLGSSGSVIPRFKEQIRQGGPVTVTHPDIIRYFMTIPEAARLVLQAGQVGLSGQVLVLDMGEPVRIVDLARQLIRLSGHQEGEIRIVFTGLRPGEKLYEELLVDAETTVEAPAAGLRIAKLLQAPSLAMIQAWLEDIGLLDAADDRAVRLHLMKLVPEFRSSSSPAAS</sequence>
<feature type="transmembrane region" description="Helical" evidence="2">
    <location>
        <begin position="131"/>
        <end position="150"/>
    </location>
</feature>
<reference evidence="4" key="1">
    <citation type="submission" date="2023-09" db="EMBL/GenBank/DDBJ databases">
        <title>Paucibacter sp. APW11 Genome sequencing and assembly.</title>
        <authorList>
            <person name="Kim I."/>
        </authorList>
    </citation>
    <scope>NUCLEOTIDE SEQUENCE</scope>
    <source>
        <strain evidence="4">APW11</strain>
    </source>
</reference>
<proteinExistence type="inferred from homology"/>
<keyword evidence="2" id="KW-0812">Transmembrane</keyword>
<keyword evidence="2" id="KW-0472">Membrane</keyword>
<evidence type="ECO:0000313" key="5">
    <source>
        <dbReference type="Proteomes" id="UP001246372"/>
    </source>
</evidence>
<evidence type="ECO:0000256" key="1">
    <source>
        <dbReference type="ARBA" id="ARBA00007430"/>
    </source>
</evidence>
<comment type="caution">
    <text evidence="4">The sequence shown here is derived from an EMBL/GenBank/DDBJ whole genome shotgun (WGS) entry which is preliminary data.</text>
</comment>
<keyword evidence="5" id="KW-1185">Reference proteome</keyword>
<comment type="similarity">
    <text evidence="1">Belongs to the polysaccharide synthase family.</text>
</comment>
<dbReference type="PANTHER" id="PTHR43318:SF1">
    <property type="entry name" value="POLYSACCHARIDE BIOSYNTHESIS PROTEIN EPSC-RELATED"/>
    <property type="match status" value="1"/>
</dbReference>
<feature type="transmembrane region" description="Helical" evidence="2">
    <location>
        <begin position="69"/>
        <end position="86"/>
    </location>
</feature>
<feature type="domain" description="Polysaccharide biosynthesis protein CapD-like" evidence="3">
    <location>
        <begin position="307"/>
        <end position="581"/>
    </location>
</feature>
<evidence type="ECO:0000256" key="2">
    <source>
        <dbReference type="SAM" id="Phobius"/>
    </source>
</evidence>
<accession>A0ABU3PFW9</accession>
<dbReference type="InterPro" id="IPR036291">
    <property type="entry name" value="NAD(P)-bd_dom_sf"/>
</dbReference>
<evidence type="ECO:0000259" key="3">
    <source>
        <dbReference type="Pfam" id="PF02719"/>
    </source>
</evidence>
<evidence type="ECO:0000313" key="4">
    <source>
        <dbReference type="EMBL" id="MDT9001242.1"/>
    </source>
</evidence>